<dbReference type="PANTHER" id="PTHR40446">
    <property type="entry name" value="N-ACETYLGLUCOSAMINE-1-PHOSPHODIESTER ALPHA-N-ACETYLGLUCOSAMINIDASE"/>
    <property type="match status" value="1"/>
</dbReference>
<gene>
    <name evidence="3" type="ORF">SAMN05446037_100426</name>
</gene>
<protein>
    <recommendedName>
        <fullName evidence="2">Phosphodiester glycosidase domain-containing protein</fullName>
    </recommendedName>
</protein>
<proteinExistence type="predicted"/>
<dbReference type="AlphaFoldDB" id="A0A239BNA5"/>
<evidence type="ECO:0000259" key="2">
    <source>
        <dbReference type="Pfam" id="PF09992"/>
    </source>
</evidence>
<evidence type="ECO:0000313" key="4">
    <source>
        <dbReference type="Proteomes" id="UP000198304"/>
    </source>
</evidence>
<dbReference type="RefSeq" id="WP_089281824.1">
    <property type="nucleotide sequence ID" value="NZ_FZOJ01000004.1"/>
</dbReference>
<keyword evidence="1" id="KW-0732">Signal</keyword>
<organism evidence="3 4">
    <name type="scientific">Anaerovirgula multivorans</name>
    <dbReference type="NCBI Taxonomy" id="312168"/>
    <lineage>
        <taxon>Bacteria</taxon>
        <taxon>Bacillati</taxon>
        <taxon>Bacillota</taxon>
        <taxon>Clostridia</taxon>
        <taxon>Peptostreptococcales</taxon>
        <taxon>Natronincolaceae</taxon>
        <taxon>Anaerovirgula</taxon>
    </lineage>
</organism>
<dbReference type="Pfam" id="PF09992">
    <property type="entry name" value="NAGPA"/>
    <property type="match status" value="1"/>
</dbReference>
<dbReference type="InterPro" id="IPR018711">
    <property type="entry name" value="NAGPA"/>
</dbReference>
<dbReference type="Proteomes" id="UP000198304">
    <property type="component" value="Unassembled WGS sequence"/>
</dbReference>
<sequence length="934" mass="102307">MKRLKKAVSAIGIVTVIFSSTFTHAFAVDSTVYEKINKEVISTGVTHQHILRFNKDGWLNANVVYVDLDNQDIALDLLKSSNGLATKETLSTMVNQKNDVVAAINADFFYMTTPDSPLGAMIKDGKVISSPIFVENFATLSIDQNNIASANYWDYDISATTSRGTLVPITTINKYTHEYQSIMLIDKNWGDKTPGYNSNHYDMVEVVVMNNIVVEVRKQQPATTIPENGYVILASQGNAQVLLDNFQVGDFVDIQTNITPGNVENIKLALGGGTLLVKDGQPANFTQTVTGNSPRTAVGITRDRKQLIMVTIDGRHNSFKGVDGQKLVNLMIELGSYEAILMDGGGSTTMTTRGLGEFNSKVANYPSDGGERRIINGLAVVTQVGQDELGGIKAEINESKTFIGAAREITVKAFDKNNNPLTVDREQLKYTVKSGEGTFSENRFVPTKAGETIIEVDYLGKKAEVSLEVLEELAMLKIMPEGLSLNYGQTATLSIMGVDKNGYSAVIDAKDVVWEDEGGLGTFTGAAYTAGSNQGTSTLTASLGNRKASIPVAIGQSKTSLGAFENYSFKFTGFPTEFVPGRVFLDTNTKVGQNSIGLEYDFTQTEATRAAYVEFESGNVILPNQSSKLGLWAYADATSPVWIRGHVKDAEGTRHTIDFKNGIDWTGWKYLEANLPQNISTAIELERIYVVETNANNKTAGKILFDGLDVTKSVELEGLPASRETIKDDLNVAYKTKGTQFFVHSGITFNGIENQSKDTVAKRIHEMVNTTYHMSIFTSSIDTAIAGGINKPNAVGGSSYAMKEHEENLIIQLNNRNGGLRAADFNQWSSLINQLNTTNKKNIFITLPRPIWGHNGFTDELEINLFKETLTKAAETGKRVFVLYSGEPEVKVELIDGVRYISTGTYNTNAPKASKYVEFNILQDQVTYQIKSLF</sequence>
<feature type="domain" description="Phosphodiester glycosidase" evidence="2">
    <location>
        <begin position="205"/>
        <end position="380"/>
    </location>
</feature>
<feature type="chain" id="PRO_5039706406" description="Phosphodiester glycosidase domain-containing protein" evidence="1">
    <location>
        <begin position="26"/>
        <end position="934"/>
    </location>
</feature>
<name>A0A239BNA5_9FIRM</name>
<feature type="signal peptide" evidence="1">
    <location>
        <begin position="1"/>
        <end position="25"/>
    </location>
</feature>
<dbReference type="EMBL" id="FZOJ01000004">
    <property type="protein sequence ID" value="SNS09336.1"/>
    <property type="molecule type" value="Genomic_DNA"/>
</dbReference>
<accession>A0A239BNA5</accession>
<dbReference type="PANTHER" id="PTHR40446:SF2">
    <property type="entry name" value="N-ACETYLGLUCOSAMINE-1-PHOSPHODIESTER ALPHA-N-ACETYLGLUCOSAMINIDASE"/>
    <property type="match status" value="1"/>
</dbReference>
<keyword evidence="4" id="KW-1185">Reference proteome</keyword>
<dbReference type="OrthoDB" id="9809781at2"/>
<dbReference type="Gene3D" id="2.60.120.430">
    <property type="entry name" value="Galactose-binding lectin"/>
    <property type="match status" value="1"/>
</dbReference>
<evidence type="ECO:0000313" key="3">
    <source>
        <dbReference type="EMBL" id="SNS09336.1"/>
    </source>
</evidence>
<reference evidence="3 4" key="1">
    <citation type="submission" date="2017-06" db="EMBL/GenBank/DDBJ databases">
        <authorList>
            <person name="Kim H.J."/>
            <person name="Triplett B.A."/>
        </authorList>
    </citation>
    <scope>NUCLEOTIDE SEQUENCE [LARGE SCALE GENOMIC DNA]</scope>
    <source>
        <strain evidence="3 4">SCA</strain>
    </source>
</reference>
<evidence type="ECO:0000256" key="1">
    <source>
        <dbReference type="SAM" id="SignalP"/>
    </source>
</evidence>